<organism evidence="3 4">
    <name type="scientific">Suillus plorans</name>
    <dbReference type="NCBI Taxonomy" id="116603"/>
    <lineage>
        <taxon>Eukaryota</taxon>
        <taxon>Fungi</taxon>
        <taxon>Dikarya</taxon>
        <taxon>Basidiomycota</taxon>
        <taxon>Agaricomycotina</taxon>
        <taxon>Agaricomycetes</taxon>
        <taxon>Agaricomycetidae</taxon>
        <taxon>Boletales</taxon>
        <taxon>Suillineae</taxon>
        <taxon>Suillaceae</taxon>
        <taxon>Suillus</taxon>
    </lineage>
</organism>
<feature type="transmembrane region" description="Helical" evidence="1">
    <location>
        <begin position="156"/>
        <end position="176"/>
    </location>
</feature>
<keyword evidence="1" id="KW-0812">Transmembrane</keyword>
<feature type="transmembrane region" description="Helical" evidence="1">
    <location>
        <begin position="40"/>
        <end position="61"/>
    </location>
</feature>
<evidence type="ECO:0000259" key="2">
    <source>
        <dbReference type="Pfam" id="PF20151"/>
    </source>
</evidence>
<sequence length="275" mass="31533">MCGYQYIRMAQATFWTYDYVCCLHEEWTFLRQSRWTRVKVIYIFARYVPFFSMTMGLYMTFAPVENPNKCRVLINIYSCFGLISLTCSECIFVLRTCALWNNNRILRAVMLTTVLAIIAISTGLRFAALALSYVVTSVIPGITGCYWVLGGVWYSMSFVLLLISQVGLFSLTLIHVIQSWRTARGHLYSILVKHNIFYYACGLLLSAMNVLIPLMFSDSLFHSFEDLEVCILAIIATRMHLHLWHDDQHVNISGLQTFLSNTCIFVGSEPEVTEP</sequence>
<dbReference type="EMBL" id="JABBWE010000115">
    <property type="protein sequence ID" value="KAG1785244.1"/>
    <property type="molecule type" value="Genomic_DNA"/>
</dbReference>
<proteinExistence type="predicted"/>
<accession>A0A9P7AA54</accession>
<keyword evidence="4" id="KW-1185">Reference proteome</keyword>
<name>A0A9P7AA54_9AGAM</name>
<dbReference type="OrthoDB" id="2644814at2759"/>
<keyword evidence="1" id="KW-0472">Membrane</keyword>
<reference evidence="3" key="1">
    <citation type="journal article" date="2020" name="New Phytol.">
        <title>Comparative genomics reveals dynamic genome evolution in host specialist ectomycorrhizal fungi.</title>
        <authorList>
            <person name="Lofgren L.A."/>
            <person name="Nguyen N.H."/>
            <person name="Vilgalys R."/>
            <person name="Ruytinx J."/>
            <person name="Liao H.L."/>
            <person name="Branco S."/>
            <person name="Kuo A."/>
            <person name="LaButti K."/>
            <person name="Lipzen A."/>
            <person name="Andreopoulos W."/>
            <person name="Pangilinan J."/>
            <person name="Riley R."/>
            <person name="Hundley H."/>
            <person name="Na H."/>
            <person name="Barry K."/>
            <person name="Grigoriev I.V."/>
            <person name="Stajich J.E."/>
            <person name="Kennedy P.G."/>
        </authorList>
    </citation>
    <scope>NUCLEOTIDE SEQUENCE</scope>
    <source>
        <strain evidence="3">S12</strain>
    </source>
</reference>
<evidence type="ECO:0000313" key="3">
    <source>
        <dbReference type="EMBL" id="KAG1785244.1"/>
    </source>
</evidence>
<dbReference type="AlphaFoldDB" id="A0A9P7AA54"/>
<dbReference type="GeneID" id="64602608"/>
<evidence type="ECO:0000313" key="4">
    <source>
        <dbReference type="Proteomes" id="UP000719766"/>
    </source>
</evidence>
<feature type="transmembrane region" description="Helical" evidence="1">
    <location>
        <begin position="196"/>
        <end position="216"/>
    </location>
</feature>
<feature type="transmembrane region" description="Helical" evidence="1">
    <location>
        <begin position="73"/>
        <end position="94"/>
    </location>
</feature>
<dbReference type="Proteomes" id="UP000719766">
    <property type="component" value="Unassembled WGS sequence"/>
</dbReference>
<comment type="caution">
    <text evidence="3">The sequence shown here is derived from an EMBL/GenBank/DDBJ whole genome shotgun (WGS) entry which is preliminary data.</text>
</comment>
<gene>
    <name evidence="3" type="ORF">HD556DRAFT_149374</name>
</gene>
<protein>
    <recommendedName>
        <fullName evidence="2">DUF6533 domain-containing protein</fullName>
    </recommendedName>
</protein>
<feature type="domain" description="DUF6533" evidence="2">
    <location>
        <begin position="6"/>
        <end position="51"/>
    </location>
</feature>
<dbReference type="RefSeq" id="XP_041152729.1">
    <property type="nucleotide sequence ID" value="XM_041308844.1"/>
</dbReference>
<keyword evidence="1" id="KW-1133">Transmembrane helix</keyword>
<dbReference type="Pfam" id="PF20151">
    <property type="entry name" value="DUF6533"/>
    <property type="match status" value="1"/>
</dbReference>
<dbReference type="InterPro" id="IPR045340">
    <property type="entry name" value="DUF6533"/>
</dbReference>
<evidence type="ECO:0000256" key="1">
    <source>
        <dbReference type="SAM" id="Phobius"/>
    </source>
</evidence>